<dbReference type="SUPFAM" id="SSF56784">
    <property type="entry name" value="HAD-like"/>
    <property type="match status" value="1"/>
</dbReference>
<accession>A0A1H8CSI1</accession>
<dbReference type="PRINTS" id="PR00413">
    <property type="entry name" value="HADHALOGNASE"/>
</dbReference>
<evidence type="ECO:0000313" key="2">
    <source>
        <dbReference type="Proteomes" id="UP000183898"/>
    </source>
</evidence>
<gene>
    <name evidence="1" type="ORF">SAMN05216404_10224</name>
</gene>
<dbReference type="EMBL" id="FOCT01000002">
    <property type="protein sequence ID" value="SEM97107.1"/>
    <property type="molecule type" value="Genomic_DNA"/>
</dbReference>
<dbReference type="InterPro" id="IPR023198">
    <property type="entry name" value="PGP-like_dom2"/>
</dbReference>
<dbReference type="SFLD" id="SFLDF00035">
    <property type="entry name" value="phosphoglycolate_phosphatase"/>
    <property type="match status" value="1"/>
</dbReference>
<dbReference type="CDD" id="cd07528">
    <property type="entry name" value="HAD_CbbY-like"/>
    <property type="match status" value="1"/>
</dbReference>
<dbReference type="InterPro" id="IPR036412">
    <property type="entry name" value="HAD-like_sf"/>
</dbReference>
<dbReference type="SFLD" id="SFLDG01129">
    <property type="entry name" value="C1.5:_HAD__Beta-PGM__Phosphata"/>
    <property type="match status" value="1"/>
</dbReference>
<dbReference type="SFLD" id="SFLDS00003">
    <property type="entry name" value="Haloacid_Dehalogenase"/>
    <property type="match status" value="1"/>
</dbReference>
<dbReference type="AlphaFoldDB" id="A0A1H8CSI1"/>
<dbReference type="Proteomes" id="UP000183898">
    <property type="component" value="Unassembled WGS sequence"/>
</dbReference>
<dbReference type="NCBIfam" id="TIGR01509">
    <property type="entry name" value="HAD-SF-IA-v3"/>
    <property type="match status" value="1"/>
</dbReference>
<protein>
    <submittedName>
        <fullName evidence="1">Haloacid dehalogenase superfamily, subfamily IA, variant 3 with third motif having DD or ED</fullName>
    </submittedName>
</protein>
<dbReference type="PANTHER" id="PTHR42896">
    <property type="entry name" value="XYLULOSE-1,5-BISPHOSPHATE (XUBP) PHOSPHATASE"/>
    <property type="match status" value="1"/>
</dbReference>
<dbReference type="GO" id="GO:0016787">
    <property type="term" value="F:hydrolase activity"/>
    <property type="evidence" value="ECO:0007669"/>
    <property type="project" value="InterPro"/>
</dbReference>
<dbReference type="InterPro" id="IPR023214">
    <property type="entry name" value="HAD_sf"/>
</dbReference>
<sequence>MDSKVRAVLFDVDGTLADTERDGHRPAFNAAFQELGLDWEWDVDLYGKLLEITGGKERILHFMEHHVPEELNRSELGEWIARLHKIKTRHYVGMLESGGIPLRPGVARLIRHLRDRNIKIAIATTTTPENVTALLKSTLGEDSPGWFDVIGAGDIVPGKKPAPDIYHWVLDQLKLPAEQCIAVEDSENGLRASLAAGLDTVVTVNGYTRFQDFRGAKLVLSDLGEPTKPFSVLEGEAGVAGVANGINGSGWVDVDLMLKLKG</sequence>
<name>A0A1H8CSI1_9PROT</name>
<dbReference type="Pfam" id="PF00702">
    <property type="entry name" value="Hydrolase"/>
    <property type="match status" value="1"/>
</dbReference>
<dbReference type="SFLD" id="SFLDG01135">
    <property type="entry name" value="C1.5.6:_HAD__Beta-PGM__Phospha"/>
    <property type="match status" value="1"/>
</dbReference>
<proteinExistence type="predicted"/>
<evidence type="ECO:0000313" key="1">
    <source>
        <dbReference type="EMBL" id="SEM97107.1"/>
    </source>
</evidence>
<dbReference type="InterPro" id="IPR044999">
    <property type="entry name" value="CbbY-like"/>
</dbReference>
<reference evidence="1 2" key="1">
    <citation type="submission" date="2016-10" db="EMBL/GenBank/DDBJ databases">
        <authorList>
            <person name="de Groot N.N."/>
        </authorList>
    </citation>
    <scope>NUCLEOTIDE SEQUENCE [LARGE SCALE GENOMIC DNA]</scope>
    <source>
        <strain evidence="1 2">Nl18</strain>
    </source>
</reference>
<dbReference type="Gene3D" id="3.40.50.1000">
    <property type="entry name" value="HAD superfamily/HAD-like"/>
    <property type="match status" value="1"/>
</dbReference>
<dbReference type="Gene3D" id="1.10.150.240">
    <property type="entry name" value="Putative phosphatase, domain 2"/>
    <property type="match status" value="1"/>
</dbReference>
<dbReference type="RefSeq" id="WP_074743996.1">
    <property type="nucleotide sequence ID" value="NZ_FOCT01000002.1"/>
</dbReference>
<dbReference type="PANTHER" id="PTHR42896:SF2">
    <property type="entry name" value="CBBY-LIKE PROTEIN"/>
    <property type="match status" value="1"/>
</dbReference>
<dbReference type="InterPro" id="IPR006439">
    <property type="entry name" value="HAD-SF_hydro_IA"/>
</dbReference>
<organism evidence="1 2">
    <name type="scientific">Nitrosospira multiformis</name>
    <dbReference type="NCBI Taxonomy" id="1231"/>
    <lineage>
        <taxon>Bacteria</taxon>
        <taxon>Pseudomonadati</taxon>
        <taxon>Pseudomonadota</taxon>
        <taxon>Betaproteobacteria</taxon>
        <taxon>Nitrosomonadales</taxon>
        <taxon>Nitrosomonadaceae</taxon>
        <taxon>Nitrosospira</taxon>
    </lineage>
</organism>